<evidence type="ECO:0000313" key="2">
    <source>
        <dbReference type="Proteomes" id="UP000054018"/>
    </source>
</evidence>
<keyword evidence="2" id="KW-1185">Reference proteome</keyword>
<organism evidence="1 2">
    <name type="scientific">Pisolithus microcarpus 441</name>
    <dbReference type="NCBI Taxonomy" id="765257"/>
    <lineage>
        <taxon>Eukaryota</taxon>
        <taxon>Fungi</taxon>
        <taxon>Dikarya</taxon>
        <taxon>Basidiomycota</taxon>
        <taxon>Agaricomycotina</taxon>
        <taxon>Agaricomycetes</taxon>
        <taxon>Agaricomycetidae</taxon>
        <taxon>Boletales</taxon>
        <taxon>Sclerodermatineae</taxon>
        <taxon>Pisolithaceae</taxon>
        <taxon>Pisolithus</taxon>
    </lineage>
</organism>
<name>A0A0C9XST1_9AGAM</name>
<protein>
    <submittedName>
        <fullName evidence="1">Uncharacterized protein</fullName>
    </submittedName>
</protein>
<gene>
    <name evidence="1" type="ORF">PISMIDRAFT_115222</name>
</gene>
<dbReference type="AlphaFoldDB" id="A0A0C9XST1"/>
<dbReference type="EMBL" id="KN833893">
    <property type="protein sequence ID" value="KIK15370.1"/>
    <property type="molecule type" value="Genomic_DNA"/>
</dbReference>
<accession>A0A0C9XST1</accession>
<sequence length="98" mass="11307">MRLIQMYLQANGEDIDIKVEWEEANFVLEAVHAQCNVFILEQQLAAVKVEETVALGNLYQFRAQEAECKLEDADIDVRHIFHDICKRSVTLHNPCKCC</sequence>
<dbReference type="OrthoDB" id="2608786at2759"/>
<dbReference type="Proteomes" id="UP000054018">
    <property type="component" value="Unassembled WGS sequence"/>
</dbReference>
<dbReference type="HOGENOM" id="CLU_164921_0_0_1"/>
<proteinExistence type="predicted"/>
<reference evidence="1 2" key="1">
    <citation type="submission" date="2014-04" db="EMBL/GenBank/DDBJ databases">
        <authorList>
            <consortium name="DOE Joint Genome Institute"/>
            <person name="Kuo A."/>
            <person name="Kohler A."/>
            <person name="Costa M.D."/>
            <person name="Nagy L.G."/>
            <person name="Floudas D."/>
            <person name="Copeland A."/>
            <person name="Barry K.W."/>
            <person name="Cichocki N."/>
            <person name="Veneault-Fourrey C."/>
            <person name="LaButti K."/>
            <person name="Lindquist E.A."/>
            <person name="Lipzen A."/>
            <person name="Lundell T."/>
            <person name="Morin E."/>
            <person name="Murat C."/>
            <person name="Sun H."/>
            <person name="Tunlid A."/>
            <person name="Henrissat B."/>
            <person name="Grigoriev I.V."/>
            <person name="Hibbett D.S."/>
            <person name="Martin F."/>
            <person name="Nordberg H.P."/>
            <person name="Cantor M.N."/>
            <person name="Hua S.X."/>
        </authorList>
    </citation>
    <scope>NUCLEOTIDE SEQUENCE [LARGE SCALE GENOMIC DNA]</scope>
    <source>
        <strain evidence="1 2">441</strain>
    </source>
</reference>
<evidence type="ECO:0000313" key="1">
    <source>
        <dbReference type="EMBL" id="KIK15370.1"/>
    </source>
</evidence>
<reference evidence="2" key="2">
    <citation type="submission" date="2015-01" db="EMBL/GenBank/DDBJ databases">
        <title>Evolutionary Origins and Diversification of the Mycorrhizal Mutualists.</title>
        <authorList>
            <consortium name="DOE Joint Genome Institute"/>
            <consortium name="Mycorrhizal Genomics Consortium"/>
            <person name="Kohler A."/>
            <person name="Kuo A."/>
            <person name="Nagy L.G."/>
            <person name="Floudas D."/>
            <person name="Copeland A."/>
            <person name="Barry K.W."/>
            <person name="Cichocki N."/>
            <person name="Veneault-Fourrey C."/>
            <person name="LaButti K."/>
            <person name="Lindquist E.A."/>
            <person name="Lipzen A."/>
            <person name="Lundell T."/>
            <person name="Morin E."/>
            <person name="Murat C."/>
            <person name="Riley R."/>
            <person name="Ohm R."/>
            <person name="Sun H."/>
            <person name="Tunlid A."/>
            <person name="Henrissat B."/>
            <person name="Grigoriev I.V."/>
            <person name="Hibbett D.S."/>
            <person name="Martin F."/>
        </authorList>
    </citation>
    <scope>NUCLEOTIDE SEQUENCE [LARGE SCALE GENOMIC DNA]</scope>
    <source>
        <strain evidence="2">441</strain>
    </source>
</reference>